<organism evidence="1 2">
    <name type="scientific">Zingiber officinale</name>
    <name type="common">Ginger</name>
    <name type="synonym">Amomum zingiber</name>
    <dbReference type="NCBI Taxonomy" id="94328"/>
    <lineage>
        <taxon>Eukaryota</taxon>
        <taxon>Viridiplantae</taxon>
        <taxon>Streptophyta</taxon>
        <taxon>Embryophyta</taxon>
        <taxon>Tracheophyta</taxon>
        <taxon>Spermatophyta</taxon>
        <taxon>Magnoliopsida</taxon>
        <taxon>Liliopsida</taxon>
        <taxon>Zingiberales</taxon>
        <taxon>Zingiberaceae</taxon>
        <taxon>Zingiber</taxon>
    </lineage>
</organism>
<proteinExistence type="predicted"/>
<dbReference type="Proteomes" id="UP000734854">
    <property type="component" value="Unassembled WGS sequence"/>
</dbReference>
<dbReference type="AlphaFoldDB" id="A0A8J5LJQ1"/>
<reference evidence="1 2" key="1">
    <citation type="submission" date="2020-08" db="EMBL/GenBank/DDBJ databases">
        <title>Plant Genome Project.</title>
        <authorList>
            <person name="Zhang R.-G."/>
        </authorList>
    </citation>
    <scope>NUCLEOTIDE SEQUENCE [LARGE SCALE GENOMIC DNA]</scope>
    <source>
        <tissue evidence="1">Rhizome</tissue>
    </source>
</reference>
<accession>A0A8J5LJQ1</accession>
<evidence type="ECO:0000313" key="2">
    <source>
        <dbReference type="Proteomes" id="UP000734854"/>
    </source>
</evidence>
<evidence type="ECO:0000313" key="1">
    <source>
        <dbReference type="EMBL" id="KAG6518253.1"/>
    </source>
</evidence>
<dbReference type="EMBL" id="JACMSC010000006">
    <property type="protein sequence ID" value="KAG6518253.1"/>
    <property type="molecule type" value="Genomic_DNA"/>
</dbReference>
<dbReference type="PANTHER" id="PTHR35095:SF1">
    <property type="entry name" value="OS05G0143300 PROTEIN"/>
    <property type="match status" value="1"/>
</dbReference>
<name>A0A8J5LJQ1_ZINOF</name>
<dbReference type="PANTHER" id="PTHR35095">
    <property type="entry name" value="OS05G0143300 PROTEIN"/>
    <property type="match status" value="1"/>
</dbReference>
<keyword evidence="2" id="KW-1185">Reference proteome</keyword>
<gene>
    <name evidence="1" type="ORF">ZIOFF_021657</name>
</gene>
<protein>
    <submittedName>
        <fullName evidence="1">Uncharacterized protein</fullName>
    </submittedName>
</protein>
<comment type="caution">
    <text evidence="1">The sequence shown here is derived from an EMBL/GenBank/DDBJ whole genome shotgun (WGS) entry which is preliminary data.</text>
</comment>
<sequence length="397" mass="44557">MKKNYYFLHTQHVHFFFMLQEFHSGLSFNGRKQDAAKSGSVQFDVHQSEELLHPMPMLLGSNQSLRISPMIRQTVLMDVQDSHTNSVLFSLGIAEKCIRNEKIMELLRSRSKFTEGKDLDVSLLSEVMGLHDVAIDMLSPRHVLMDDKFSLYNAEMNDQDHPLHILKQIYAPEFQLDFGRNLSDTLYYREDQDGQLLFPDNPAKIEDLLSIVSKFNLPKRSPIGSKKSLLVPYFTSSEVPKQKPMSKKKKRSTERDLYQRNSFHAFESLLSVLLNGSCSTSLVSLKKSGPEISQVLTKISAAIAGTGLAIIFSVAYTVACGRVALGASRVLSTGCGLGLFWLSWAINGLRDTLVYLSKSSGKSNLKEEEVASMVKRSMNEILFRTMALVAVTALKFA</sequence>